<evidence type="ECO:0000256" key="3">
    <source>
        <dbReference type="ARBA" id="ARBA00023002"/>
    </source>
</evidence>
<dbReference type="AlphaFoldDB" id="A0A3D8SZ51"/>
<name>A0A3D8SZ51_9HELO</name>
<comment type="similarity">
    <text evidence="1">Belongs to the short-chain dehydrogenases/reductases (SDR) family.</text>
</comment>
<evidence type="ECO:0000313" key="5">
    <source>
        <dbReference type="Proteomes" id="UP000256328"/>
    </source>
</evidence>
<proteinExistence type="inferred from homology"/>
<dbReference type="Gene3D" id="3.40.50.720">
    <property type="entry name" value="NAD(P)-binding Rossmann-like Domain"/>
    <property type="match status" value="1"/>
</dbReference>
<dbReference type="InterPro" id="IPR002347">
    <property type="entry name" value="SDR_fam"/>
</dbReference>
<comment type="caution">
    <text evidence="4">The sequence shown here is derived from an EMBL/GenBank/DDBJ whole genome shotgun (WGS) entry which is preliminary data.</text>
</comment>
<evidence type="ECO:0000313" key="4">
    <source>
        <dbReference type="EMBL" id="RDW91603.1"/>
    </source>
</evidence>
<dbReference type="InterPro" id="IPR036291">
    <property type="entry name" value="NAD(P)-bd_dom_sf"/>
</dbReference>
<evidence type="ECO:0000256" key="1">
    <source>
        <dbReference type="ARBA" id="ARBA00006484"/>
    </source>
</evidence>
<gene>
    <name evidence="4" type="ORF">BP5796_02768</name>
</gene>
<keyword evidence="2" id="KW-0521">NADP</keyword>
<dbReference type="PANTHER" id="PTHR24320">
    <property type="entry name" value="RETINOL DEHYDROGENASE"/>
    <property type="match status" value="1"/>
</dbReference>
<dbReference type="EMBL" id="PDLN01000003">
    <property type="protein sequence ID" value="RDW91603.1"/>
    <property type="molecule type" value="Genomic_DNA"/>
</dbReference>
<dbReference type="Proteomes" id="UP000256328">
    <property type="component" value="Unassembled WGS sequence"/>
</dbReference>
<reference evidence="4 5" key="1">
    <citation type="journal article" date="2018" name="IMA Fungus">
        <title>IMA Genome-F 9: Draft genome sequence of Annulohypoxylon stygium, Aspergillus mulundensis, Berkeleyomyces basicola (syn. Thielaviopsis basicola), Ceratocystis smalleyi, two Cercospora beticola strains, Coleophoma cylindrospora, Fusarium fracticaudum, Phialophora cf. hyalina, and Morchella septimelata.</title>
        <authorList>
            <person name="Wingfield B.D."/>
            <person name="Bills G.F."/>
            <person name="Dong Y."/>
            <person name="Huang W."/>
            <person name="Nel W.J."/>
            <person name="Swalarsk-Parry B.S."/>
            <person name="Vaghefi N."/>
            <person name="Wilken P.M."/>
            <person name="An Z."/>
            <person name="de Beer Z.W."/>
            <person name="De Vos L."/>
            <person name="Chen L."/>
            <person name="Duong T.A."/>
            <person name="Gao Y."/>
            <person name="Hammerbacher A."/>
            <person name="Kikkert J.R."/>
            <person name="Li Y."/>
            <person name="Li H."/>
            <person name="Li K."/>
            <person name="Li Q."/>
            <person name="Liu X."/>
            <person name="Ma X."/>
            <person name="Naidoo K."/>
            <person name="Pethybridge S.J."/>
            <person name="Sun J."/>
            <person name="Steenkamp E.T."/>
            <person name="van der Nest M.A."/>
            <person name="van Wyk S."/>
            <person name="Wingfield M.J."/>
            <person name="Xiong C."/>
            <person name="Yue Q."/>
            <person name="Zhang X."/>
        </authorList>
    </citation>
    <scope>NUCLEOTIDE SEQUENCE [LARGE SCALE GENOMIC DNA]</scope>
    <source>
        <strain evidence="4 5">BP5796</strain>
    </source>
</reference>
<dbReference type="OrthoDB" id="191139at2759"/>
<dbReference type="PANTHER" id="PTHR24320:SF282">
    <property type="entry name" value="WW DOMAIN-CONTAINING OXIDOREDUCTASE"/>
    <property type="match status" value="1"/>
</dbReference>
<dbReference type="GO" id="GO:0016491">
    <property type="term" value="F:oxidoreductase activity"/>
    <property type="evidence" value="ECO:0007669"/>
    <property type="project" value="UniProtKB-KW"/>
</dbReference>
<dbReference type="SUPFAM" id="SSF51735">
    <property type="entry name" value="NAD(P)-binding Rossmann-fold domains"/>
    <property type="match status" value="1"/>
</dbReference>
<dbReference type="Pfam" id="PF00106">
    <property type="entry name" value="adh_short"/>
    <property type="match status" value="1"/>
</dbReference>
<evidence type="ECO:0000256" key="2">
    <source>
        <dbReference type="ARBA" id="ARBA00022857"/>
    </source>
</evidence>
<organism evidence="4 5">
    <name type="scientific">Coleophoma crateriformis</name>
    <dbReference type="NCBI Taxonomy" id="565419"/>
    <lineage>
        <taxon>Eukaryota</taxon>
        <taxon>Fungi</taxon>
        <taxon>Dikarya</taxon>
        <taxon>Ascomycota</taxon>
        <taxon>Pezizomycotina</taxon>
        <taxon>Leotiomycetes</taxon>
        <taxon>Helotiales</taxon>
        <taxon>Dermateaceae</taxon>
        <taxon>Coleophoma</taxon>
    </lineage>
</organism>
<keyword evidence="3" id="KW-0560">Oxidoreductase</keyword>
<accession>A0A3D8SZ51</accession>
<keyword evidence="5" id="KW-1185">Reference proteome</keyword>
<protein>
    <submittedName>
        <fullName evidence="4">Uncharacterized protein</fullName>
    </submittedName>
</protein>
<sequence length="354" mass="38169">MLYGLLSFGKSFNPVKDIPDLSGKVIFVTGAVHGKPDLPAEVPFPAKTPDSFGHSILRAHITGNVGLGFESILQFAQHNPAHIYLGARSEAKGLAAITQIQTQLSSSHPAIVCPPISLILCDLASLSSVQTAAREFHRQEKRLDILMLNAGVMALPPAVTEEGYEVQFGTNHVGHALLTKLLLPTLLSTAAEGHDVRVVAVSSMGHFLAPFWRGIELATLKSPQASMSTWQRYGQSKLANILFVRELARRYPTLTCVAVHPGLVATNLYETFEQGILGVPNKIAKRIVYRSVQSGVCNQLWAAVAPVRKGEVVSGEYYTPVGVGGQGTAWATDDELAGKLWTWTEGELEGVQAE</sequence>